<keyword evidence="4" id="KW-0131">Cell cycle</keyword>
<dbReference type="PANTHER" id="PTHR12169">
    <property type="entry name" value="ATPASE N2B"/>
    <property type="match status" value="1"/>
</dbReference>
<dbReference type="Pfam" id="PF03969">
    <property type="entry name" value="AFG1_ATPase"/>
    <property type="match status" value="1"/>
</dbReference>
<accession>A0AAD3CKQ6</accession>
<comment type="similarity">
    <text evidence="1">Belongs to the AFG1 ATPase family.</text>
</comment>
<dbReference type="InterPro" id="IPR005654">
    <property type="entry name" value="ATPase_AFG1-like"/>
</dbReference>
<evidence type="ECO:0000313" key="4">
    <source>
        <dbReference type="EMBL" id="GFH46671.1"/>
    </source>
</evidence>
<gene>
    <name evidence="4" type="ORF">CTEN210_03145</name>
</gene>
<keyword evidence="3" id="KW-0067">ATP-binding</keyword>
<keyword evidence="2" id="KW-0547">Nucleotide-binding</keyword>
<dbReference type="GO" id="GO:0051301">
    <property type="term" value="P:cell division"/>
    <property type="evidence" value="ECO:0007669"/>
    <property type="project" value="UniProtKB-KW"/>
</dbReference>
<evidence type="ECO:0000256" key="2">
    <source>
        <dbReference type="ARBA" id="ARBA00022741"/>
    </source>
</evidence>
<evidence type="ECO:0000256" key="3">
    <source>
        <dbReference type="ARBA" id="ARBA00022840"/>
    </source>
</evidence>
<organism evidence="4 5">
    <name type="scientific">Chaetoceros tenuissimus</name>
    <dbReference type="NCBI Taxonomy" id="426638"/>
    <lineage>
        <taxon>Eukaryota</taxon>
        <taxon>Sar</taxon>
        <taxon>Stramenopiles</taxon>
        <taxon>Ochrophyta</taxon>
        <taxon>Bacillariophyta</taxon>
        <taxon>Coscinodiscophyceae</taxon>
        <taxon>Chaetocerotophycidae</taxon>
        <taxon>Chaetocerotales</taxon>
        <taxon>Chaetocerotaceae</taxon>
        <taxon>Chaetoceros</taxon>
    </lineage>
</organism>
<reference evidence="4 5" key="1">
    <citation type="journal article" date="2021" name="Sci. Rep.">
        <title>The genome of the diatom Chaetoceros tenuissimus carries an ancient integrated fragment of an extant virus.</title>
        <authorList>
            <person name="Hongo Y."/>
            <person name="Kimura K."/>
            <person name="Takaki Y."/>
            <person name="Yoshida Y."/>
            <person name="Baba S."/>
            <person name="Kobayashi G."/>
            <person name="Nagasaki K."/>
            <person name="Hano T."/>
            <person name="Tomaru Y."/>
        </authorList>
    </citation>
    <scope>NUCLEOTIDE SEQUENCE [LARGE SCALE GENOMIC DNA]</scope>
    <source>
        <strain evidence="4 5">NIES-3715</strain>
    </source>
</reference>
<protein>
    <submittedName>
        <fullName evidence="4">Cell division protein ZapE</fullName>
    </submittedName>
</protein>
<dbReference type="GO" id="GO:0005739">
    <property type="term" value="C:mitochondrion"/>
    <property type="evidence" value="ECO:0007669"/>
    <property type="project" value="TreeGrafter"/>
</dbReference>
<name>A0AAD3CKQ6_9STRA</name>
<dbReference type="Gene3D" id="3.40.50.300">
    <property type="entry name" value="P-loop containing nucleotide triphosphate hydrolases"/>
    <property type="match status" value="1"/>
</dbReference>
<proteinExistence type="inferred from homology"/>
<dbReference type="GO" id="GO:0005524">
    <property type="term" value="F:ATP binding"/>
    <property type="evidence" value="ECO:0007669"/>
    <property type="project" value="UniProtKB-KW"/>
</dbReference>
<keyword evidence="4" id="KW-0132">Cell division</keyword>
<dbReference type="EMBL" id="BLLK01000022">
    <property type="protein sequence ID" value="GFH46671.1"/>
    <property type="molecule type" value="Genomic_DNA"/>
</dbReference>
<dbReference type="InterPro" id="IPR027417">
    <property type="entry name" value="P-loop_NTPase"/>
</dbReference>
<keyword evidence="5" id="KW-1185">Reference proteome</keyword>
<dbReference type="SUPFAM" id="SSF52540">
    <property type="entry name" value="P-loop containing nucleoside triphosphate hydrolases"/>
    <property type="match status" value="1"/>
</dbReference>
<evidence type="ECO:0000256" key="1">
    <source>
        <dbReference type="ARBA" id="ARBA00010322"/>
    </source>
</evidence>
<dbReference type="PANTHER" id="PTHR12169:SF6">
    <property type="entry name" value="AFG1-LIKE ATPASE"/>
    <property type="match status" value="1"/>
</dbReference>
<dbReference type="NCBIfam" id="NF040713">
    <property type="entry name" value="ZapE"/>
    <property type="match status" value="1"/>
</dbReference>
<dbReference type="GO" id="GO:0016887">
    <property type="term" value="F:ATP hydrolysis activity"/>
    <property type="evidence" value="ECO:0007669"/>
    <property type="project" value="InterPro"/>
</dbReference>
<dbReference type="AlphaFoldDB" id="A0AAD3CKQ6"/>
<comment type="caution">
    <text evidence="4">The sequence shown here is derived from an EMBL/GenBank/DDBJ whole genome shotgun (WGS) entry which is preliminary data.</text>
</comment>
<dbReference type="Proteomes" id="UP001054902">
    <property type="component" value="Unassembled WGS sequence"/>
</dbReference>
<sequence>MLMALQRAAKRNLTTKATGVATGPISYAYKLLEKDISSFNIDKQQLSLCSKLDELYSSFKSSPKQASVPDEHLEIVARYHSTPQKNTSFFFPSAEHIKTMAIAKLYSRPSLSKGLYIHGSVGVGKSLLMDTFHSICNKGLSIDDKSFPPIDLPCKRYHFHEFMIQIHERIHENKKIRPKEDPIPKIAADISKEARILCFDEMQITDIADAMIIKRILTLLMDHLGVVVITTSNRPPSGLYEGGINRSVFLPLIDTMEKRMNVFDMNVDKDYRREQLQYDSQKIEADSLPAYVCVDSESLRHSILTQWFERGGGEQRIEVIPVAMGRTVSVEKANDSCAWFHFRSLCHEPLGAADYISIASRFDTVIIDEVPQLNGQLYNEAKRFVVLIDAFYEAKTKLVLGTDVSRDNLFLGFDAIAETQDGDEEIAATVDKVKINKEEDTTFVIGHGGSSSSASTTMVRGKGGKESMEWSATGRIGVSLAQLSAVKEVSFSFKRAASRLAEMSSSHWKSPQTKRASY</sequence>
<evidence type="ECO:0000313" key="5">
    <source>
        <dbReference type="Proteomes" id="UP001054902"/>
    </source>
</evidence>